<dbReference type="GO" id="GO:0016491">
    <property type="term" value="F:oxidoreductase activity"/>
    <property type="evidence" value="ECO:0007669"/>
    <property type="project" value="InterPro"/>
</dbReference>
<dbReference type="PANTHER" id="PTHR43278">
    <property type="entry name" value="NAD(P)H-DEPENDENT FMN-CONTAINING OXIDOREDUCTASE YWQN-RELATED"/>
    <property type="match status" value="1"/>
</dbReference>
<feature type="transmembrane region" description="Helical" evidence="3">
    <location>
        <begin position="231"/>
        <end position="251"/>
    </location>
</feature>
<dbReference type="STRING" id="1231336.L248_3060"/>
<evidence type="ECO:0000256" key="2">
    <source>
        <dbReference type="ARBA" id="ARBA00022643"/>
    </source>
</evidence>
<keyword evidence="3" id="KW-0472">Membrane</keyword>
<keyword evidence="2" id="KW-0288">FMN</keyword>
<dbReference type="SUPFAM" id="SSF52218">
    <property type="entry name" value="Flavoproteins"/>
    <property type="match status" value="1"/>
</dbReference>
<evidence type="ECO:0000256" key="3">
    <source>
        <dbReference type="SAM" id="Phobius"/>
    </source>
</evidence>
<dbReference type="InterPro" id="IPR005025">
    <property type="entry name" value="FMN_Rdtase-like_dom"/>
</dbReference>
<keyword evidence="3" id="KW-1133">Transmembrane helix</keyword>
<reference evidence="6" key="1">
    <citation type="journal article" date="2013" name="Genome Announc.">
        <title>Whole-Genome Sequencing of Lactobacillus shenzhenensis Strain LY-73T.</title>
        <authorList>
            <person name="Lin Z."/>
            <person name="Liu Z."/>
            <person name="Yang R."/>
            <person name="Zou Y."/>
            <person name="Wan D."/>
            <person name="Chen J."/>
            <person name="Guo M."/>
            <person name="Zhao J."/>
            <person name="Fang C."/>
            <person name="Yang R."/>
            <person name="Liu F."/>
        </authorList>
    </citation>
    <scope>NUCLEOTIDE SEQUENCE [LARGE SCALE GENOMIC DNA]</scope>
    <source>
        <strain evidence="6">LY-73</strain>
    </source>
</reference>
<keyword evidence="6" id="KW-1185">Reference proteome</keyword>
<evidence type="ECO:0000259" key="4">
    <source>
        <dbReference type="Pfam" id="PF03358"/>
    </source>
</evidence>
<evidence type="ECO:0000313" key="5">
    <source>
        <dbReference type="EMBL" id="ERL65122.1"/>
    </source>
</evidence>
<dbReference type="InterPro" id="IPR051796">
    <property type="entry name" value="ISF_SsuE-like"/>
</dbReference>
<dbReference type="EMBL" id="KI271589">
    <property type="protein sequence ID" value="ERL65122.1"/>
    <property type="molecule type" value="Genomic_DNA"/>
</dbReference>
<dbReference type="eggNOG" id="COG0431">
    <property type="taxonomic scope" value="Bacteria"/>
</dbReference>
<dbReference type="PANTHER" id="PTHR43278:SF4">
    <property type="entry name" value="NAD(P)H-DEPENDENT FMN-CONTAINING OXIDOREDUCTASE YWQN-RELATED"/>
    <property type="match status" value="1"/>
</dbReference>
<dbReference type="AlphaFoldDB" id="U4TUL6"/>
<accession>U4TUL6</accession>
<feature type="transmembrane region" description="Helical" evidence="3">
    <location>
        <begin position="198"/>
        <end position="219"/>
    </location>
</feature>
<proteinExistence type="predicted"/>
<feature type="domain" description="NADPH-dependent FMN reductase-like" evidence="4">
    <location>
        <begin position="4"/>
        <end position="97"/>
    </location>
</feature>
<protein>
    <recommendedName>
        <fullName evidence="4">NADPH-dependent FMN reductase-like domain-containing protein</fullName>
    </recommendedName>
</protein>
<name>U4TUL6_9LACO</name>
<dbReference type="Gene3D" id="3.40.50.360">
    <property type="match status" value="1"/>
</dbReference>
<keyword evidence="3" id="KW-0812">Transmembrane</keyword>
<evidence type="ECO:0000256" key="1">
    <source>
        <dbReference type="ARBA" id="ARBA00022630"/>
    </source>
</evidence>
<dbReference type="HOGENOM" id="CLU_1097499_0_0_9"/>
<organism evidence="5 6">
    <name type="scientific">Schleiferilactobacillus shenzhenensis LY-73</name>
    <dbReference type="NCBI Taxonomy" id="1231336"/>
    <lineage>
        <taxon>Bacteria</taxon>
        <taxon>Bacillati</taxon>
        <taxon>Bacillota</taxon>
        <taxon>Bacilli</taxon>
        <taxon>Lactobacillales</taxon>
        <taxon>Lactobacillaceae</taxon>
        <taxon>Schleiferilactobacillus</taxon>
    </lineage>
</organism>
<sequence>MAAMQVLGIYGGQDANGLTATVVRTILGAVQAPATSTFIDLNDYDLHPETPNRPNPDLDKLAAQLQAADIWVFGAPTYYTTIPGQLKQFFDVMRHRWTRMTKAGDSLPNGVFADKHYVSVTSCFAPTWDNIFTGQTDLTLRAIDGAMTLAGVHKITELVCPNTWRQRTPTERKLARARQIGAELSHYQRKDDETLKRYVLLFFMIAVMALATMGIQQLFSALTATFWLRYASFVVIFFVLLAIILHVMTFMRHKRA</sequence>
<dbReference type="InterPro" id="IPR029039">
    <property type="entry name" value="Flavoprotein-like_sf"/>
</dbReference>
<keyword evidence="1" id="KW-0285">Flavoprotein</keyword>
<gene>
    <name evidence="5" type="ORF">L248_3060</name>
</gene>
<dbReference type="Proteomes" id="UP000030647">
    <property type="component" value="Unassembled WGS sequence"/>
</dbReference>
<dbReference type="Pfam" id="PF03358">
    <property type="entry name" value="FMN_red"/>
    <property type="match status" value="1"/>
</dbReference>
<evidence type="ECO:0000313" key="6">
    <source>
        <dbReference type="Proteomes" id="UP000030647"/>
    </source>
</evidence>